<dbReference type="EMBL" id="JAMQYH010000029">
    <property type="protein sequence ID" value="KAJ1684631.1"/>
    <property type="molecule type" value="Genomic_DNA"/>
</dbReference>
<dbReference type="Pfam" id="PF00107">
    <property type="entry name" value="ADH_zinc_N"/>
    <property type="match status" value="1"/>
</dbReference>
<dbReference type="AlphaFoldDB" id="A0A9P9Z940"/>
<keyword evidence="3" id="KW-0560">Oxidoreductase</keyword>
<keyword evidence="2" id="KW-0521">NADP</keyword>
<dbReference type="CDD" id="cd05276">
    <property type="entry name" value="p53_inducible_oxidoreductase"/>
    <property type="match status" value="1"/>
</dbReference>
<keyword evidence="7" id="KW-1185">Reference proteome</keyword>
<dbReference type="InterPro" id="IPR036291">
    <property type="entry name" value="NAD(P)-bd_dom_sf"/>
</dbReference>
<dbReference type="SUPFAM" id="SSF51735">
    <property type="entry name" value="NAD(P)-binding Rossmann-fold domains"/>
    <property type="match status" value="1"/>
</dbReference>
<dbReference type="Proteomes" id="UP001151287">
    <property type="component" value="Unassembled WGS sequence"/>
</dbReference>
<dbReference type="Pfam" id="PF08240">
    <property type="entry name" value="ADH_N"/>
    <property type="match status" value="1"/>
</dbReference>
<dbReference type="Gene3D" id="3.40.50.720">
    <property type="entry name" value="NAD(P)-binding Rossmann-like Domain"/>
    <property type="match status" value="1"/>
</dbReference>
<feature type="domain" description="Enoyl reductase (ER)" evidence="5">
    <location>
        <begin position="110"/>
        <end position="422"/>
    </location>
</feature>
<dbReference type="PANTHER" id="PTHR48106">
    <property type="entry name" value="QUINONE OXIDOREDUCTASE PIG3-RELATED"/>
    <property type="match status" value="1"/>
</dbReference>
<organism evidence="6 7">
    <name type="scientific">Rhynchospora breviuscula</name>
    <dbReference type="NCBI Taxonomy" id="2022672"/>
    <lineage>
        <taxon>Eukaryota</taxon>
        <taxon>Viridiplantae</taxon>
        <taxon>Streptophyta</taxon>
        <taxon>Embryophyta</taxon>
        <taxon>Tracheophyta</taxon>
        <taxon>Spermatophyta</taxon>
        <taxon>Magnoliopsida</taxon>
        <taxon>Liliopsida</taxon>
        <taxon>Poales</taxon>
        <taxon>Cyperaceae</taxon>
        <taxon>Cyperoideae</taxon>
        <taxon>Rhynchosporeae</taxon>
        <taxon>Rhynchospora</taxon>
    </lineage>
</organism>
<dbReference type="OrthoDB" id="3509362at2759"/>
<evidence type="ECO:0000256" key="4">
    <source>
        <dbReference type="SAM" id="MobiDB-lite"/>
    </source>
</evidence>
<feature type="compositionally biased region" description="Basic residues" evidence="4">
    <location>
        <begin position="22"/>
        <end position="35"/>
    </location>
</feature>
<dbReference type="PANTHER" id="PTHR48106:SF8">
    <property type="entry name" value="OS02G0805600 PROTEIN"/>
    <property type="match status" value="1"/>
</dbReference>
<feature type="region of interest" description="Disordered" evidence="4">
    <location>
        <begin position="22"/>
        <end position="129"/>
    </location>
</feature>
<dbReference type="SUPFAM" id="SSF50129">
    <property type="entry name" value="GroES-like"/>
    <property type="match status" value="1"/>
</dbReference>
<dbReference type="InterPro" id="IPR014189">
    <property type="entry name" value="Quinone_OxRdtase_PIG3"/>
</dbReference>
<dbReference type="NCBIfam" id="TIGR02824">
    <property type="entry name" value="quinone_pig3"/>
    <property type="match status" value="1"/>
</dbReference>
<dbReference type="InterPro" id="IPR020843">
    <property type="entry name" value="ER"/>
</dbReference>
<accession>A0A9P9Z940</accession>
<dbReference type="GO" id="GO:0016651">
    <property type="term" value="F:oxidoreductase activity, acting on NAD(P)H"/>
    <property type="evidence" value="ECO:0007669"/>
    <property type="project" value="TreeGrafter"/>
</dbReference>
<name>A0A9P9Z940_9POAL</name>
<sequence>MPTRRRPGPCSTTGGCSRCARRTARRRCSPPRRRTPPGSPSAPCCTTCASCGCPPSARRRPTSTPPTPCARRAGASGAARPAPDPGGTAGHRAAGPTVGPCAQSPSPSPAAPEALVLGEQPDPTPGPGEVVLEIAATAVNKADTLQRQGNYPPPPGASDVLGLECSGTVAELGEGVEGWAVGDEVCALLAGGGYAERVAVPAGQLMPVPAGVDLVTAGGLPEVACTVWSNVFMVAGLRADEVFLVHGGAGGIGSMAIQVAKALGATVAATAGSPEKVEHCRSLGADLAINYREQDFVEELKALPAGGADVILDNIGAKYLARNLDALRTSGRLVVIGMQGGSKAELDLGRLLTKRAAVAATSLRGRPPAEKAAIVAATVEHVWPLVADGTVRPTVGSTYPLEEVAQAHRSVDESSHTGKVMLTL</sequence>
<feature type="compositionally biased region" description="Low complexity" evidence="4">
    <location>
        <begin position="69"/>
        <end position="81"/>
    </location>
</feature>
<evidence type="ECO:0000313" key="7">
    <source>
        <dbReference type="Proteomes" id="UP001151287"/>
    </source>
</evidence>
<gene>
    <name evidence="6" type="ORF">LUZ63_020386</name>
</gene>
<dbReference type="InterPro" id="IPR013154">
    <property type="entry name" value="ADH-like_N"/>
</dbReference>
<dbReference type="GO" id="GO:0070402">
    <property type="term" value="F:NADPH binding"/>
    <property type="evidence" value="ECO:0007669"/>
    <property type="project" value="TreeGrafter"/>
</dbReference>
<evidence type="ECO:0000313" key="6">
    <source>
        <dbReference type="EMBL" id="KAJ1684631.1"/>
    </source>
</evidence>
<dbReference type="InterPro" id="IPR002364">
    <property type="entry name" value="Quin_OxRdtase/zeta-crystal_CS"/>
</dbReference>
<reference evidence="6" key="1">
    <citation type="journal article" date="2022" name="Cell">
        <title>Repeat-based holocentromeres influence genome architecture and karyotype evolution.</title>
        <authorList>
            <person name="Hofstatter P.G."/>
            <person name="Thangavel G."/>
            <person name="Lux T."/>
            <person name="Neumann P."/>
            <person name="Vondrak T."/>
            <person name="Novak P."/>
            <person name="Zhang M."/>
            <person name="Costa L."/>
            <person name="Castellani M."/>
            <person name="Scott A."/>
            <person name="Toegelov H."/>
            <person name="Fuchs J."/>
            <person name="Mata-Sucre Y."/>
            <person name="Dias Y."/>
            <person name="Vanzela A.L.L."/>
            <person name="Huettel B."/>
            <person name="Almeida C.C.S."/>
            <person name="Simkova H."/>
            <person name="Souza G."/>
            <person name="Pedrosa-Harand A."/>
            <person name="Macas J."/>
            <person name="Mayer K.F.X."/>
            <person name="Houben A."/>
            <person name="Marques A."/>
        </authorList>
    </citation>
    <scope>NUCLEOTIDE SEQUENCE</scope>
    <source>
        <strain evidence="6">RhyBre1mFocal</strain>
    </source>
</reference>
<comment type="caution">
    <text evidence="6">The sequence shown here is derived from an EMBL/GenBank/DDBJ whole genome shotgun (WGS) entry which is preliminary data.</text>
</comment>
<dbReference type="GO" id="GO:0008270">
    <property type="term" value="F:zinc ion binding"/>
    <property type="evidence" value="ECO:0007669"/>
    <property type="project" value="InterPro"/>
</dbReference>
<protein>
    <recommendedName>
        <fullName evidence="5">Enoyl reductase (ER) domain-containing protein</fullName>
    </recommendedName>
</protein>
<dbReference type="InterPro" id="IPR011032">
    <property type="entry name" value="GroES-like_sf"/>
</dbReference>
<evidence type="ECO:0000256" key="1">
    <source>
        <dbReference type="ARBA" id="ARBA00011738"/>
    </source>
</evidence>
<evidence type="ECO:0000256" key="2">
    <source>
        <dbReference type="ARBA" id="ARBA00022857"/>
    </source>
</evidence>
<dbReference type="InterPro" id="IPR013149">
    <property type="entry name" value="ADH-like_C"/>
</dbReference>
<evidence type="ECO:0000259" key="5">
    <source>
        <dbReference type="SMART" id="SM00829"/>
    </source>
</evidence>
<evidence type="ECO:0000256" key="3">
    <source>
        <dbReference type="ARBA" id="ARBA00023002"/>
    </source>
</evidence>
<dbReference type="Gene3D" id="3.90.180.10">
    <property type="entry name" value="Medium-chain alcohol dehydrogenases, catalytic domain"/>
    <property type="match status" value="1"/>
</dbReference>
<dbReference type="SMART" id="SM00829">
    <property type="entry name" value="PKS_ER"/>
    <property type="match status" value="1"/>
</dbReference>
<comment type="subunit">
    <text evidence="1">Homodimer.</text>
</comment>
<dbReference type="PROSITE" id="PS01162">
    <property type="entry name" value="QOR_ZETA_CRYSTAL"/>
    <property type="match status" value="1"/>
</dbReference>
<proteinExistence type="predicted"/>